<feature type="transmembrane region" description="Helical" evidence="7">
    <location>
        <begin position="209"/>
        <end position="231"/>
    </location>
</feature>
<dbReference type="GO" id="GO:0005886">
    <property type="term" value="C:plasma membrane"/>
    <property type="evidence" value="ECO:0007669"/>
    <property type="project" value="UniProtKB-SubCell"/>
</dbReference>
<evidence type="ECO:0000259" key="8">
    <source>
        <dbReference type="PROSITE" id="PS50928"/>
    </source>
</evidence>
<comment type="subcellular location">
    <subcellularLocation>
        <location evidence="1 7">Cell membrane</location>
        <topology evidence="1 7">Multi-pass membrane protein</topology>
    </subcellularLocation>
</comment>
<dbReference type="Proteomes" id="UP000241447">
    <property type="component" value="Chromosome"/>
</dbReference>
<sequence length="303" mass="34235">MMTDVPQTQLSVPHSGLHRGLLRRSHRRLHWWRKVQNNWLHLIMAPLALLWLSPMIWILVTSLKTNVEVFDQTAGFWPHKLTFSNYPSTLSVAPFGTYLINSVIVTASILGGQLITITLAAYAFARLSFPGKSLLFTLFLLQVMFPIYAIFLTNFVTLREMGLVNTIPAMIVPFIASGYGTFMLRQSFRQVPSELSDAARLDGCNHLDILWHVYLPLVKPTLIAFAIISVVTHWNDYMWPLLVTNSESIRTLPIGLGLLAKADSGADWPRLMAGTTIVVSPLLLLFVIFQRRFIDSFMHTGVK</sequence>
<proteinExistence type="inferred from homology"/>
<keyword evidence="5 7" id="KW-1133">Transmembrane helix</keyword>
<dbReference type="InterPro" id="IPR035906">
    <property type="entry name" value="MetI-like_sf"/>
</dbReference>
<feature type="transmembrane region" description="Helical" evidence="7">
    <location>
        <begin position="98"/>
        <end position="122"/>
    </location>
</feature>
<keyword evidence="3" id="KW-1003">Cell membrane</keyword>
<feature type="domain" description="ABC transmembrane type-1" evidence="8">
    <location>
        <begin position="99"/>
        <end position="289"/>
    </location>
</feature>
<dbReference type="PROSITE" id="PS50928">
    <property type="entry name" value="ABC_TM1"/>
    <property type="match status" value="1"/>
</dbReference>
<evidence type="ECO:0000256" key="6">
    <source>
        <dbReference type="ARBA" id="ARBA00023136"/>
    </source>
</evidence>
<evidence type="ECO:0000256" key="1">
    <source>
        <dbReference type="ARBA" id="ARBA00004651"/>
    </source>
</evidence>
<dbReference type="CDD" id="cd06261">
    <property type="entry name" value="TM_PBP2"/>
    <property type="match status" value="1"/>
</dbReference>
<dbReference type="InterPro" id="IPR000515">
    <property type="entry name" value="MetI-like"/>
</dbReference>
<dbReference type="EMBL" id="CP028475">
    <property type="protein sequence ID" value="AVW91200.1"/>
    <property type="molecule type" value="Genomic_DNA"/>
</dbReference>
<dbReference type="SUPFAM" id="SSF161098">
    <property type="entry name" value="MetI-like"/>
    <property type="match status" value="1"/>
</dbReference>
<feature type="transmembrane region" description="Helical" evidence="7">
    <location>
        <begin position="167"/>
        <end position="188"/>
    </location>
</feature>
<evidence type="ECO:0000256" key="4">
    <source>
        <dbReference type="ARBA" id="ARBA00022692"/>
    </source>
</evidence>
<gene>
    <name evidence="9" type="ORF">DA792_09000</name>
</gene>
<evidence type="ECO:0000313" key="9">
    <source>
        <dbReference type="EMBL" id="AVW91200.1"/>
    </source>
</evidence>
<name>A0A2R4M1X2_9RHOB</name>
<evidence type="ECO:0000256" key="7">
    <source>
        <dbReference type="RuleBase" id="RU363032"/>
    </source>
</evidence>
<dbReference type="PANTHER" id="PTHR43744:SF3">
    <property type="entry name" value="LACTOSE TRANSPORT SYSTEM PERMEASE PROTEIN LACG"/>
    <property type="match status" value="1"/>
</dbReference>
<feature type="transmembrane region" description="Helical" evidence="7">
    <location>
        <begin position="39"/>
        <end position="60"/>
    </location>
</feature>
<evidence type="ECO:0000313" key="10">
    <source>
        <dbReference type="Proteomes" id="UP000241447"/>
    </source>
</evidence>
<dbReference type="GO" id="GO:0055085">
    <property type="term" value="P:transmembrane transport"/>
    <property type="evidence" value="ECO:0007669"/>
    <property type="project" value="InterPro"/>
</dbReference>
<dbReference type="KEGG" id="cbak:DA792_09000"/>
<dbReference type="AlphaFoldDB" id="A0A2R4M1X2"/>
<organism evidence="9 10">
    <name type="scientific">Celeribacter baekdonensis</name>
    <dbReference type="NCBI Taxonomy" id="875171"/>
    <lineage>
        <taxon>Bacteria</taxon>
        <taxon>Pseudomonadati</taxon>
        <taxon>Pseudomonadota</taxon>
        <taxon>Alphaproteobacteria</taxon>
        <taxon>Rhodobacterales</taxon>
        <taxon>Roseobacteraceae</taxon>
        <taxon>Celeribacter</taxon>
    </lineage>
</organism>
<dbReference type="Gene3D" id="1.10.3720.10">
    <property type="entry name" value="MetI-like"/>
    <property type="match status" value="1"/>
</dbReference>
<evidence type="ECO:0000256" key="5">
    <source>
        <dbReference type="ARBA" id="ARBA00022989"/>
    </source>
</evidence>
<keyword evidence="4 7" id="KW-0812">Transmembrane</keyword>
<accession>A0A2R4M1X2</accession>
<keyword evidence="2 7" id="KW-0813">Transport</keyword>
<feature type="transmembrane region" description="Helical" evidence="7">
    <location>
        <begin position="271"/>
        <end position="289"/>
    </location>
</feature>
<protein>
    <submittedName>
        <fullName evidence="9">ABC transporter permease</fullName>
    </submittedName>
</protein>
<feature type="transmembrane region" description="Helical" evidence="7">
    <location>
        <begin position="134"/>
        <end position="155"/>
    </location>
</feature>
<evidence type="ECO:0000256" key="3">
    <source>
        <dbReference type="ARBA" id="ARBA00022475"/>
    </source>
</evidence>
<dbReference type="Pfam" id="PF00528">
    <property type="entry name" value="BPD_transp_1"/>
    <property type="match status" value="1"/>
</dbReference>
<comment type="similarity">
    <text evidence="7">Belongs to the binding-protein-dependent transport system permease family.</text>
</comment>
<evidence type="ECO:0000256" key="2">
    <source>
        <dbReference type="ARBA" id="ARBA00022448"/>
    </source>
</evidence>
<reference evidence="9 10" key="1">
    <citation type="submission" date="2018-03" db="EMBL/GenBank/DDBJ databases">
        <title>The Complete Genome of Celeribacter baekdonensis strain LH4, a Thiosulfate-Oxidizing Alphaproteobacterium Isolated from Gulf of Mexico Continental Slope Sediments.</title>
        <authorList>
            <person name="Flood B.E."/>
            <person name="Bailey J.V."/>
            <person name="Leprich D."/>
        </authorList>
    </citation>
    <scope>NUCLEOTIDE SEQUENCE [LARGE SCALE GENOMIC DNA]</scope>
    <source>
        <strain evidence="9 10">LH4</strain>
    </source>
</reference>
<keyword evidence="6 7" id="KW-0472">Membrane</keyword>
<dbReference type="PANTHER" id="PTHR43744">
    <property type="entry name" value="ABC TRANSPORTER PERMEASE PROTEIN MG189-RELATED-RELATED"/>
    <property type="match status" value="1"/>
</dbReference>